<dbReference type="GO" id="GO:0071555">
    <property type="term" value="P:cell wall organization"/>
    <property type="evidence" value="ECO:0007669"/>
    <property type="project" value="UniProtKB-KW"/>
</dbReference>
<dbReference type="InParanoid" id="D7FR88"/>
<organism evidence="10 11">
    <name type="scientific">Ectocarpus siliculosus</name>
    <name type="common">Brown alga</name>
    <name type="synonym">Conferva siliculosa</name>
    <dbReference type="NCBI Taxonomy" id="2880"/>
    <lineage>
        <taxon>Eukaryota</taxon>
        <taxon>Sar</taxon>
        <taxon>Stramenopiles</taxon>
        <taxon>Ochrophyta</taxon>
        <taxon>PX clade</taxon>
        <taxon>Phaeophyceae</taxon>
        <taxon>Ectocarpales</taxon>
        <taxon>Ectocarpaceae</taxon>
        <taxon>Ectocarpus</taxon>
    </lineage>
</organism>
<evidence type="ECO:0000313" key="10">
    <source>
        <dbReference type="EMBL" id="CBJ49213.1"/>
    </source>
</evidence>
<dbReference type="STRING" id="2880.D7FR88"/>
<dbReference type="InterPro" id="IPR040720">
    <property type="entry name" value="GH81_C"/>
</dbReference>
<comment type="catalytic activity">
    <reaction evidence="1">
        <text>Hydrolysis of (1-&gt;3)-beta-D-glucosidic linkages in (1-&gt;3)-beta-D-glucans.</text>
        <dbReference type="EC" id="3.2.1.39"/>
    </reaction>
</comment>
<evidence type="ECO:0000256" key="2">
    <source>
        <dbReference type="ARBA" id="ARBA00010730"/>
    </source>
</evidence>
<dbReference type="GO" id="GO:0042973">
    <property type="term" value="F:glucan endo-1,3-beta-D-glucosidase activity"/>
    <property type="evidence" value="ECO:0007669"/>
    <property type="project" value="UniProtKB-EC"/>
</dbReference>
<evidence type="ECO:0000256" key="8">
    <source>
        <dbReference type="ARBA" id="ARBA00023326"/>
    </source>
</evidence>
<sequence>MLGASATGRRPLLVKNQRKFSIAYFSGKMLAKMGRIALIAEEMGRPEDARMVAARLAEASQVWLNGTAGSPLLYDFRWGGVVTCGCAYKKDHGCTNGIGPYQCPGLSDPGMNFGLGFYNDHHFHFGYHIFAAAIVSKFFPDWGIKHHEAVTLLIRDIANPSSSDPFFPVFRHKDWFLGSSWALGIPTLGGVPYMNGRNQESSSEAVNAYYAVALYGHVMAQVFSSAGDPAKTQTASLIRDTGRQLLATEVQSAQIYWQVANAGTPDLPRVYPEAYRPHVVGMLWSTLAQMQTWFGAEAWKVYGIQMLPITGVSEQLLDPRWVQQMLPSFEDSCLYDSNPIKACVVEGWSMLVHAGQAITGRWEDGRDGIMALPDDVFETAGGNGHSRTSMLWFVANRPPPPPPSGDDDSY</sequence>
<keyword evidence="7" id="KW-0961">Cell wall biogenesis/degradation</keyword>
<dbReference type="AlphaFoldDB" id="D7FR88"/>
<evidence type="ECO:0000259" key="9">
    <source>
        <dbReference type="Pfam" id="PF17652"/>
    </source>
</evidence>
<evidence type="ECO:0000256" key="1">
    <source>
        <dbReference type="ARBA" id="ARBA00000382"/>
    </source>
</evidence>
<proteinExistence type="inferred from homology"/>
<evidence type="ECO:0000256" key="7">
    <source>
        <dbReference type="ARBA" id="ARBA00023316"/>
    </source>
</evidence>
<dbReference type="OrthoDB" id="4473401at2759"/>
<evidence type="ECO:0000256" key="3">
    <source>
        <dbReference type="ARBA" id="ARBA00012780"/>
    </source>
</evidence>
<comment type="similarity">
    <text evidence="2">Belongs to the glycosyl hydrolase 81 family.</text>
</comment>
<name>D7FR88_ECTSI</name>
<keyword evidence="8" id="KW-0624">Polysaccharide degradation</keyword>
<evidence type="ECO:0000256" key="4">
    <source>
        <dbReference type="ARBA" id="ARBA00022801"/>
    </source>
</evidence>
<gene>
    <name evidence="10" type="ORF">Esi_0211_0042</name>
</gene>
<dbReference type="GO" id="GO:0000272">
    <property type="term" value="P:polysaccharide catabolic process"/>
    <property type="evidence" value="ECO:0007669"/>
    <property type="project" value="UniProtKB-KW"/>
</dbReference>
<dbReference type="EMBL" id="FN648389">
    <property type="protein sequence ID" value="CBJ49213.1"/>
    <property type="molecule type" value="Genomic_DNA"/>
</dbReference>
<dbReference type="EC" id="3.2.1.39" evidence="3"/>
<dbReference type="PROSITE" id="PS52008">
    <property type="entry name" value="GH81"/>
    <property type="match status" value="1"/>
</dbReference>
<feature type="domain" description="Glycosyl hydrolase family 81 C-terminal" evidence="9">
    <location>
        <begin position="15"/>
        <end position="388"/>
    </location>
</feature>
<dbReference type="Pfam" id="PF17652">
    <property type="entry name" value="Glyco_hydro81C"/>
    <property type="match status" value="1"/>
</dbReference>
<dbReference type="OMA" id="SEATNCW"/>
<dbReference type="eggNOG" id="KOG2254">
    <property type="taxonomic scope" value="Eukaryota"/>
</dbReference>
<evidence type="ECO:0000256" key="6">
    <source>
        <dbReference type="ARBA" id="ARBA00023295"/>
    </source>
</evidence>
<keyword evidence="4 10" id="KW-0378">Hydrolase</keyword>
<dbReference type="InterPro" id="IPR005200">
    <property type="entry name" value="Endo-beta-glucanase"/>
</dbReference>
<dbReference type="Proteomes" id="UP000002630">
    <property type="component" value="Linkage Group LG06"/>
</dbReference>
<dbReference type="GO" id="GO:0052861">
    <property type="term" value="F:endo-1,3(4)-beta-glucanase activity"/>
    <property type="evidence" value="ECO:0007669"/>
    <property type="project" value="InterPro"/>
</dbReference>
<dbReference type="PANTHER" id="PTHR31983:SF0">
    <property type="entry name" value="GLUCAN ENDO-1,3-BETA-D-GLUCOSIDASE 2"/>
    <property type="match status" value="1"/>
</dbReference>
<dbReference type="EMBL" id="FN649731">
    <property type="protein sequence ID" value="CBJ49213.1"/>
    <property type="molecule type" value="Genomic_DNA"/>
</dbReference>
<reference evidence="10 11" key="1">
    <citation type="journal article" date="2010" name="Nature">
        <title>The Ectocarpus genome and the independent evolution of multicellularity in brown algae.</title>
        <authorList>
            <person name="Cock J.M."/>
            <person name="Sterck L."/>
            <person name="Rouze P."/>
            <person name="Scornet D."/>
            <person name="Allen A.E."/>
            <person name="Amoutzias G."/>
            <person name="Anthouard V."/>
            <person name="Artiguenave F."/>
            <person name="Aury J.M."/>
            <person name="Badger J.H."/>
            <person name="Beszteri B."/>
            <person name="Billiau K."/>
            <person name="Bonnet E."/>
            <person name="Bothwell J.H."/>
            <person name="Bowler C."/>
            <person name="Boyen C."/>
            <person name="Brownlee C."/>
            <person name="Carrano C.J."/>
            <person name="Charrier B."/>
            <person name="Cho G.Y."/>
            <person name="Coelho S.M."/>
            <person name="Collen J."/>
            <person name="Corre E."/>
            <person name="Da Silva C."/>
            <person name="Delage L."/>
            <person name="Delaroque N."/>
            <person name="Dittami S.M."/>
            <person name="Doulbeau S."/>
            <person name="Elias M."/>
            <person name="Farnham G."/>
            <person name="Gachon C.M."/>
            <person name="Gschloessl B."/>
            <person name="Heesch S."/>
            <person name="Jabbari K."/>
            <person name="Jubin C."/>
            <person name="Kawai H."/>
            <person name="Kimura K."/>
            <person name="Kloareg B."/>
            <person name="Kupper F.C."/>
            <person name="Lang D."/>
            <person name="Le Bail A."/>
            <person name="Leblanc C."/>
            <person name="Lerouge P."/>
            <person name="Lohr M."/>
            <person name="Lopez P.J."/>
            <person name="Martens C."/>
            <person name="Maumus F."/>
            <person name="Michel G."/>
            <person name="Miranda-Saavedra D."/>
            <person name="Morales J."/>
            <person name="Moreau H."/>
            <person name="Motomura T."/>
            <person name="Nagasato C."/>
            <person name="Napoli C.A."/>
            <person name="Nelson D.R."/>
            <person name="Nyvall-Collen P."/>
            <person name="Peters A.F."/>
            <person name="Pommier C."/>
            <person name="Potin P."/>
            <person name="Poulain J."/>
            <person name="Quesneville H."/>
            <person name="Read B."/>
            <person name="Rensing S.A."/>
            <person name="Ritter A."/>
            <person name="Rousvoal S."/>
            <person name="Samanta M."/>
            <person name="Samson G."/>
            <person name="Schroeder D.C."/>
            <person name="Segurens B."/>
            <person name="Strittmatter M."/>
            <person name="Tonon T."/>
            <person name="Tregear J.W."/>
            <person name="Valentin K."/>
            <person name="von Dassow P."/>
            <person name="Yamagishi T."/>
            <person name="Van de Peer Y."/>
            <person name="Wincker P."/>
        </authorList>
    </citation>
    <scope>NUCLEOTIDE SEQUENCE [LARGE SCALE GENOMIC DNA]</scope>
    <source>
        <strain evidence="11">Ec32 / CCAP1310/4</strain>
    </source>
</reference>
<evidence type="ECO:0000313" key="11">
    <source>
        <dbReference type="Proteomes" id="UP000002630"/>
    </source>
</evidence>
<keyword evidence="11" id="KW-1185">Reference proteome</keyword>
<evidence type="ECO:0000256" key="5">
    <source>
        <dbReference type="ARBA" id="ARBA00023277"/>
    </source>
</evidence>
<dbReference type="PANTHER" id="PTHR31983">
    <property type="entry name" value="ENDO-1,3(4)-BETA-GLUCANASE 1"/>
    <property type="match status" value="1"/>
</dbReference>
<accession>D7FR88</accession>
<keyword evidence="5" id="KW-0119">Carbohydrate metabolism</keyword>
<keyword evidence="6 10" id="KW-0326">Glycosidase</keyword>
<protein>
    <recommendedName>
        <fullName evidence="3">glucan endo-1,3-beta-D-glucosidase</fullName>
        <ecNumber evidence="3">3.2.1.39</ecNumber>
    </recommendedName>
</protein>